<evidence type="ECO:0000313" key="2">
    <source>
        <dbReference type="EMBL" id="TCC93612.1"/>
    </source>
</evidence>
<dbReference type="OrthoDB" id="49666at2"/>
<accession>A0A4R0N4X3</accession>
<dbReference type="InterPro" id="IPR000600">
    <property type="entry name" value="ROK"/>
</dbReference>
<dbReference type="EMBL" id="SJSK01000001">
    <property type="protein sequence ID" value="TCC93612.1"/>
    <property type="molecule type" value="Genomic_DNA"/>
</dbReference>
<name>A0A4R0N4X3_9SPHI</name>
<gene>
    <name evidence="2" type="ORF">EZ428_02245</name>
</gene>
<evidence type="ECO:0000313" key="3">
    <source>
        <dbReference type="Proteomes" id="UP000292884"/>
    </source>
</evidence>
<dbReference type="Pfam" id="PF00480">
    <property type="entry name" value="ROK"/>
    <property type="match status" value="1"/>
</dbReference>
<dbReference type="InterPro" id="IPR043129">
    <property type="entry name" value="ATPase_NBD"/>
</dbReference>
<evidence type="ECO:0000256" key="1">
    <source>
        <dbReference type="ARBA" id="ARBA00006479"/>
    </source>
</evidence>
<dbReference type="SUPFAM" id="SSF53067">
    <property type="entry name" value="Actin-like ATPase domain"/>
    <property type="match status" value="1"/>
</dbReference>
<comment type="caution">
    <text evidence="2">The sequence shown here is derived from an EMBL/GenBank/DDBJ whole genome shotgun (WGS) entry which is preliminary data.</text>
</comment>
<dbReference type="Proteomes" id="UP000292884">
    <property type="component" value="Unassembled WGS sequence"/>
</dbReference>
<reference evidence="2 3" key="1">
    <citation type="submission" date="2019-02" db="EMBL/GenBank/DDBJ databases">
        <title>Pedobacter sp. RP-1-13 sp. nov., isolated from Arctic soil.</title>
        <authorList>
            <person name="Dahal R.H."/>
        </authorList>
    </citation>
    <scope>NUCLEOTIDE SEQUENCE [LARGE SCALE GENOMIC DNA]</scope>
    <source>
        <strain evidence="2 3">RP-1-13</strain>
    </source>
</reference>
<dbReference type="RefSeq" id="WP_131551478.1">
    <property type="nucleotide sequence ID" value="NZ_SJSK01000001.1"/>
</dbReference>
<protein>
    <submittedName>
        <fullName evidence="2">ROK family protein</fullName>
    </submittedName>
</protein>
<dbReference type="PANTHER" id="PTHR18964:SF149">
    <property type="entry name" value="BIFUNCTIONAL UDP-N-ACETYLGLUCOSAMINE 2-EPIMERASE_N-ACETYLMANNOSAMINE KINASE"/>
    <property type="match status" value="1"/>
</dbReference>
<dbReference type="PANTHER" id="PTHR18964">
    <property type="entry name" value="ROK (REPRESSOR, ORF, KINASE) FAMILY"/>
    <property type="match status" value="1"/>
</dbReference>
<dbReference type="PRINTS" id="PR00475">
    <property type="entry name" value="HEXOKINASE"/>
</dbReference>
<comment type="similarity">
    <text evidence="1">Belongs to the ROK (NagC/XylR) family.</text>
</comment>
<organism evidence="2 3">
    <name type="scientific">Pedobacter frigiditerrae</name>
    <dbReference type="NCBI Taxonomy" id="2530452"/>
    <lineage>
        <taxon>Bacteria</taxon>
        <taxon>Pseudomonadati</taxon>
        <taxon>Bacteroidota</taxon>
        <taxon>Sphingobacteriia</taxon>
        <taxon>Sphingobacteriales</taxon>
        <taxon>Sphingobacteriaceae</taxon>
        <taxon>Pedobacter</taxon>
    </lineage>
</organism>
<keyword evidence="3" id="KW-1185">Reference proteome</keyword>
<dbReference type="AlphaFoldDB" id="A0A4R0N4X3"/>
<dbReference type="Gene3D" id="3.30.420.40">
    <property type="match status" value="2"/>
</dbReference>
<dbReference type="CDD" id="cd23763">
    <property type="entry name" value="ASKHA_ATPase_ROK"/>
    <property type="match status" value="1"/>
</dbReference>
<sequence>MINDSIAIGVDIGGTHITAALVDLKKKKILPGSFIREKVDSHGSHEQIVEVWSQAILKVKQDQNVNKVSLAMPGPFDYDKGICLIKNQNKYENLYGLNIKELLAAKLKNEPKDISMVNDAASFLQGEVFGGSASGFKNVIGLTLGTGLGTCTYNNGKASNANLWQHPFKEGIAEDYLSTRWFTKRLQVLISMALKNWQS</sequence>
<proteinExistence type="inferred from homology"/>